<evidence type="ECO:0000259" key="10">
    <source>
        <dbReference type="Pfam" id="PF08019"/>
    </source>
</evidence>
<sequence>MKKPTIKSVYLTALIALFFTLVLNYPLSFKLYHILTESGEMNVGIALALAAVFFALFNLLFTLLSWPYIFKPFFVVLILLSAAAAYSMYFYGVVYDWRMIETMTETNSAEASSYLNSSFIFWLLVTGIVPSLLLSWVGIRYQSVFKELAYKLLSVTLSLVIIGGVYCFYAIDVAAIARNNHTLDQDIVPYYFIKGASKYVNKRYLSTPPEFETIADDAVLHPTEKPTLVVVVVGETARADHFPANGYERMTTPNMISNNMISLQNVASCGTLTAVSVPCMFSVMTRENQDEKKVRYQQNAVDILADAGVGVQWNENDEGCKGVCDRVPTWTATKENSSEFCQGPVCLDESLIAHFDRDVATVMKQRQAGAIFIHTQGSHGPTYYQRYNEATRTFQPDCQRSDIQNCEHQALINNYDNTLVYTDYVVGKLLDKLKSYQQQYNVALMYVSDHGESLGENGMYLHGAPYFMAPKEQTHVPWMTWMSPSFYRDNHLDEACLRRHAETESYSHDNWFHSILGLMNVSTKVYQPSMDFFAACRTDDS</sequence>
<comment type="subcellular location">
    <subcellularLocation>
        <location evidence="1">Cell inner membrane</location>
        <topology evidence="1">Multi-pass membrane protein</topology>
    </subcellularLocation>
</comment>
<dbReference type="CDD" id="cd16017">
    <property type="entry name" value="LptA"/>
    <property type="match status" value="1"/>
</dbReference>
<dbReference type="OrthoDB" id="9786870at2"/>
<dbReference type="GO" id="GO:0016776">
    <property type="term" value="F:phosphotransferase activity, phosphate group as acceptor"/>
    <property type="evidence" value="ECO:0007669"/>
    <property type="project" value="TreeGrafter"/>
</dbReference>
<dbReference type="Pfam" id="PF08019">
    <property type="entry name" value="EptA_B_N"/>
    <property type="match status" value="1"/>
</dbReference>
<dbReference type="InterPro" id="IPR017850">
    <property type="entry name" value="Alkaline_phosphatase_core_sf"/>
</dbReference>
<dbReference type="Pfam" id="PF00884">
    <property type="entry name" value="Sulfatase"/>
    <property type="match status" value="1"/>
</dbReference>
<dbReference type="PANTHER" id="PTHR30443">
    <property type="entry name" value="INNER MEMBRANE PROTEIN"/>
    <property type="match status" value="1"/>
</dbReference>
<evidence type="ECO:0000256" key="5">
    <source>
        <dbReference type="ARBA" id="ARBA00022692"/>
    </source>
</evidence>
<reference evidence="11 12" key="1">
    <citation type="submission" date="2018-11" db="EMBL/GenBank/DDBJ databases">
        <title>Genomic Encyclopedia of Type Strains, Phase IV (KMG-IV): sequencing the most valuable type-strain genomes for metagenomic binning, comparative biology and taxonomic classification.</title>
        <authorList>
            <person name="Goeker M."/>
        </authorList>
    </citation>
    <scope>NUCLEOTIDE SEQUENCE [LARGE SCALE GENOMIC DNA]</scope>
    <source>
        <strain evidence="11 12">DSM 100316</strain>
    </source>
</reference>
<gene>
    <name evidence="11" type="ORF">EDC56_2158</name>
</gene>
<keyword evidence="5 8" id="KW-0812">Transmembrane</keyword>
<organism evidence="11 12">
    <name type="scientific">Sinobacterium caligoides</name>
    <dbReference type="NCBI Taxonomy" id="933926"/>
    <lineage>
        <taxon>Bacteria</taxon>
        <taxon>Pseudomonadati</taxon>
        <taxon>Pseudomonadota</taxon>
        <taxon>Gammaproteobacteria</taxon>
        <taxon>Cellvibrionales</taxon>
        <taxon>Spongiibacteraceae</taxon>
        <taxon>Sinobacterium</taxon>
    </lineage>
</organism>
<feature type="transmembrane region" description="Helical" evidence="8">
    <location>
        <begin position="114"/>
        <end position="136"/>
    </location>
</feature>
<dbReference type="InterPro" id="IPR000917">
    <property type="entry name" value="Sulfatase_N"/>
</dbReference>
<dbReference type="AlphaFoldDB" id="A0A3N2DPI9"/>
<feature type="transmembrane region" description="Helical" evidence="8">
    <location>
        <begin position="41"/>
        <end position="61"/>
    </location>
</feature>
<dbReference type="GO" id="GO:0009244">
    <property type="term" value="P:lipopolysaccharide core region biosynthetic process"/>
    <property type="evidence" value="ECO:0007669"/>
    <property type="project" value="TreeGrafter"/>
</dbReference>
<keyword evidence="2" id="KW-1003">Cell membrane</keyword>
<evidence type="ECO:0000313" key="12">
    <source>
        <dbReference type="Proteomes" id="UP000275394"/>
    </source>
</evidence>
<feature type="transmembrane region" description="Helical" evidence="8">
    <location>
        <begin position="148"/>
        <end position="171"/>
    </location>
</feature>
<dbReference type="InterPro" id="IPR012549">
    <property type="entry name" value="EptA-like_N"/>
</dbReference>
<dbReference type="EMBL" id="RKHR01000004">
    <property type="protein sequence ID" value="ROS01713.1"/>
    <property type="molecule type" value="Genomic_DNA"/>
</dbReference>
<evidence type="ECO:0000256" key="7">
    <source>
        <dbReference type="ARBA" id="ARBA00023136"/>
    </source>
</evidence>
<evidence type="ECO:0000259" key="9">
    <source>
        <dbReference type="Pfam" id="PF00884"/>
    </source>
</evidence>
<name>A0A3N2DPI9_9GAMM</name>
<keyword evidence="6 8" id="KW-1133">Transmembrane helix</keyword>
<evidence type="ECO:0000256" key="1">
    <source>
        <dbReference type="ARBA" id="ARBA00004429"/>
    </source>
</evidence>
<accession>A0A3N2DPI9</accession>
<keyword evidence="4 11" id="KW-0808">Transferase</keyword>
<evidence type="ECO:0000256" key="4">
    <source>
        <dbReference type="ARBA" id="ARBA00022679"/>
    </source>
</evidence>
<dbReference type="Proteomes" id="UP000275394">
    <property type="component" value="Unassembled WGS sequence"/>
</dbReference>
<dbReference type="GO" id="GO:0005886">
    <property type="term" value="C:plasma membrane"/>
    <property type="evidence" value="ECO:0007669"/>
    <property type="project" value="UniProtKB-SubCell"/>
</dbReference>
<feature type="domain" description="Phosphoethanolamine transferase N-terminal" evidence="10">
    <location>
        <begin position="54"/>
        <end position="204"/>
    </location>
</feature>
<keyword evidence="12" id="KW-1185">Reference proteome</keyword>
<evidence type="ECO:0000256" key="2">
    <source>
        <dbReference type="ARBA" id="ARBA00022475"/>
    </source>
</evidence>
<dbReference type="PANTHER" id="PTHR30443:SF0">
    <property type="entry name" value="PHOSPHOETHANOLAMINE TRANSFERASE EPTA"/>
    <property type="match status" value="1"/>
</dbReference>
<dbReference type="SUPFAM" id="SSF53649">
    <property type="entry name" value="Alkaline phosphatase-like"/>
    <property type="match status" value="1"/>
</dbReference>
<evidence type="ECO:0000256" key="8">
    <source>
        <dbReference type="SAM" id="Phobius"/>
    </source>
</evidence>
<feature type="domain" description="Sulfatase N-terminal" evidence="9">
    <location>
        <begin position="228"/>
        <end position="521"/>
    </location>
</feature>
<feature type="transmembrane region" description="Helical" evidence="8">
    <location>
        <begin position="73"/>
        <end position="94"/>
    </location>
</feature>
<dbReference type="InterPro" id="IPR040423">
    <property type="entry name" value="PEA_transferase"/>
</dbReference>
<proteinExistence type="predicted"/>
<comment type="caution">
    <text evidence="11">The sequence shown here is derived from an EMBL/GenBank/DDBJ whole genome shotgun (WGS) entry which is preliminary data.</text>
</comment>
<dbReference type="InterPro" id="IPR058130">
    <property type="entry name" value="PEA_transf_C"/>
</dbReference>
<protein>
    <submittedName>
        <fullName evidence="11">Lipid A ethanolaminephosphotransferase</fullName>
    </submittedName>
</protein>
<dbReference type="RefSeq" id="WP_123712474.1">
    <property type="nucleotide sequence ID" value="NZ_RKHR01000004.1"/>
</dbReference>
<evidence type="ECO:0000256" key="6">
    <source>
        <dbReference type="ARBA" id="ARBA00022989"/>
    </source>
</evidence>
<dbReference type="Gene3D" id="3.40.720.10">
    <property type="entry name" value="Alkaline Phosphatase, subunit A"/>
    <property type="match status" value="1"/>
</dbReference>
<keyword evidence="3" id="KW-0997">Cell inner membrane</keyword>
<dbReference type="NCBIfam" id="NF028537">
    <property type="entry name" value="P_eth_NH2_trans"/>
    <property type="match status" value="1"/>
</dbReference>
<evidence type="ECO:0000256" key="3">
    <source>
        <dbReference type="ARBA" id="ARBA00022519"/>
    </source>
</evidence>
<keyword evidence="7 8" id="KW-0472">Membrane</keyword>
<evidence type="ECO:0000313" key="11">
    <source>
        <dbReference type="EMBL" id="ROS01713.1"/>
    </source>
</evidence>
<feature type="transmembrane region" description="Helical" evidence="8">
    <location>
        <begin position="9"/>
        <end position="29"/>
    </location>
</feature>